<proteinExistence type="predicted"/>
<evidence type="ECO:0000313" key="2">
    <source>
        <dbReference type="Proteomes" id="UP000593564"/>
    </source>
</evidence>
<keyword evidence="2" id="KW-1185">Reference proteome</keyword>
<evidence type="ECO:0008006" key="3">
    <source>
        <dbReference type="Google" id="ProtNLM"/>
    </source>
</evidence>
<protein>
    <recommendedName>
        <fullName evidence="3">DNA-directed RNA polymerase</fullName>
    </recommendedName>
</protein>
<evidence type="ECO:0000313" key="1">
    <source>
        <dbReference type="EMBL" id="KAF5939891.1"/>
    </source>
</evidence>
<gene>
    <name evidence="1" type="ORF">HYC85_021058</name>
</gene>
<dbReference type="EMBL" id="JACBKZ010000010">
    <property type="protein sequence ID" value="KAF5939891.1"/>
    <property type="molecule type" value="Genomic_DNA"/>
</dbReference>
<name>A0A7J7GIX2_CAMSI</name>
<reference evidence="2" key="1">
    <citation type="journal article" date="2020" name="Nat. Commun.">
        <title>Genome assembly of wild tea tree DASZ reveals pedigree and selection history of tea varieties.</title>
        <authorList>
            <person name="Zhang W."/>
            <person name="Zhang Y."/>
            <person name="Qiu H."/>
            <person name="Guo Y."/>
            <person name="Wan H."/>
            <person name="Zhang X."/>
            <person name="Scossa F."/>
            <person name="Alseekh S."/>
            <person name="Zhang Q."/>
            <person name="Wang P."/>
            <person name="Xu L."/>
            <person name="Schmidt M.H."/>
            <person name="Jia X."/>
            <person name="Li D."/>
            <person name="Zhu A."/>
            <person name="Guo F."/>
            <person name="Chen W."/>
            <person name="Ni D."/>
            <person name="Usadel B."/>
            <person name="Fernie A.R."/>
            <person name="Wen W."/>
        </authorList>
    </citation>
    <scope>NUCLEOTIDE SEQUENCE [LARGE SCALE GENOMIC DNA]</scope>
    <source>
        <strain evidence="2">cv. G240</strain>
    </source>
</reference>
<organism evidence="1 2">
    <name type="scientific">Camellia sinensis</name>
    <name type="common">Tea plant</name>
    <name type="synonym">Thea sinensis</name>
    <dbReference type="NCBI Taxonomy" id="4442"/>
    <lineage>
        <taxon>Eukaryota</taxon>
        <taxon>Viridiplantae</taxon>
        <taxon>Streptophyta</taxon>
        <taxon>Embryophyta</taxon>
        <taxon>Tracheophyta</taxon>
        <taxon>Spermatophyta</taxon>
        <taxon>Magnoliopsida</taxon>
        <taxon>eudicotyledons</taxon>
        <taxon>Gunneridae</taxon>
        <taxon>Pentapetalae</taxon>
        <taxon>asterids</taxon>
        <taxon>Ericales</taxon>
        <taxon>Theaceae</taxon>
        <taxon>Camellia</taxon>
    </lineage>
</organism>
<sequence>MDLEEEYDLSYNDEDEDEITQEDGWVVIIAYFEEKGLLDSFDEFIQKNTMQEIIDELADIVIRLESQHNPGHQADFTEVPIMLRSSYYTLYQNSKKDLTELGKCPYMIKVGASSSVKVKRF</sequence>
<accession>A0A7J7GIX2</accession>
<dbReference type="SUPFAM" id="SSF64484">
    <property type="entry name" value="beta and beta-prime subunits of DNA dependent RNA-polymerase"/>
    <property type="match status" value="1"/>
</dbReference>
<comment type="caution">
    <text evidence="1">The sequence shown here is derived from an EMBL/GenBank/DDBJ whole genome shotgun (WGS) entry which is preliminary data.</text>
</comment>
<dbReference type="Proteomes" id="UP000593564">
    <property type="component" value="Unassembled WGS sequence"/>
</dbReference>
<dbReference type="AlphaFoldDB" id="A0A7J7GIX2"/>
<reference evidence="1 2" key="2">
    <citation type="submission" date="2020-07" db="EMBL/GenBank/DDBJ databases">
        <title>Genome assembly of wild tea tree DASZ reveals pedigree and selection history of tea varieties.</title>
        <authorList>
            <person name="Zhang W."/>
        </authorList>
    </citation>
    <scope>NUCLEOTIDE SEQUENCE [LARGE SCALE GENOMIC DNA]</scope>
    <source>
        <strain evidence="2">cv. G240</strain>
        <tissue evidence="1">Leaf</tissue>
    </source>
</reference>